<dbReference type="EMBL" id="KI635766">
    <property type="protein sequence ID" value="ETB59356.1"/>
    <property type="molecule type" value="Genomic_DNA"/>
</dbReference>
<organism evidence="1 2">
    <name type="scientific">Plasmodium yoelii 17X</name>
    <dbReference type="NCBI Taxonomy" id="1323249"/>
    <lineage>
        <taxon>Eukaryota</taxon>
        <taxon>Sar</taxon>
        <taxon>Alveolata</taxon>
        <taxon>Apicomplexa</taxon>
        <taxon>Aconoidasida</taxon>
        <taxon>Haemosporida</taxon>
        <taxon>Plasmodiidae</taxon>
        <taxon>Plasmodium</taxon>
        <taxon>Plasmodium (Vinckeia)</taxon>
    </lineage>
</organism>
<reference evidence="1 2" key="1">
    <citation type="submission" date="2013-11" db="EMBL/GenBank/DDBJ databases">
        <title>The Genome Sequence of Plasmodium yoelii 17X.</title>
        <authorList>
            <consortium name="The Broad Institute Genomics Platform"/>
            <consortium name="The Broad Institute Genome Sequencing Center for Infectious Disease"/>
            <person name="Neafsey D."/>
            <person name="Adams J."/>
            <person name="Walker B."/>
            <person name="Young S.K."/>
            <person name="Zeng Q."/>
            <person name="Gargeya S."/>
            <person name="Fitzgerald M."/>
            <person name="Haas B."/>
            <person name="Abouelleil A."/>
            <person name="Alvarado L."/>
            <person name="Chapman S.B."/>
            <person name="Gainer-Dewar J."/>
            <person name="Goldberg J."/>
            <person name="Griggs A."/>
            <person name="Gujja S."/>
            <person name="Hansen M."/>
            <person name="Howarth C."/>
            <person name="Imamovic A."/>
            <person name="Ireland A."/>
            <person name="Larimer J."/>
            <person name="McCowan C."/>
            <person name="Murphy C."/>
            <person name="Pearson M."/>
            <person name="Poon T.W."/>
            <person name="Priest M."/>
            <person name="Roberts A."/>
            <person name="Saif S."/>
            <person name="Shea T."/>
            <person name="Sykes S."/>
            <person name="Wortman J."/>
            <person name="Nusbaum C."/>
            <person name="Birren B."/>
        </authorList>
    </citation>
    <scope>NUCLEOTIDE SEQUENCE [LARGE SCALE GENOMIC DNA]</scope>
    <source>
        <strain evidence="1 2">17X</strain>
    </source>
</reference>
<name>V7PIG7_PLAYE</name>
<proteinExistence type="predicted"/>
<dbReference type="Proteomes" id="UP000018538">
    <property type="component" value="Unassembled WGS sequence"/>
</dbReference>
<evidence type="ECO:0000313" key="2">
    <source>
        <dbReference type="Proteomes" id="UP000018538"/>
    </source>
</evidence>
<accession>V7PIG7</accession>
<protein>
    <submittedName>
        <fullName evidence="1">Uncharacterized protein</fullName>
    </submittedName>
</protein>
<keyword evidence="2" id="KW-1185">Reference proteome</keyword>
<evidence type="ECO:0000313" key="1">
    <source>
        <dbReference type="EMBL" id="ETB59356.1"/>
    </source>
</evidence>
<dbReference type="AlphaFoldDB" id="V7PIG7"/>
<sequence length="58" mass="7035">MLINLSGFFIKKERDHINITHVEFIHDNEFPPKNLRDRDIRTQNMSHFVNPIKDVFKK</sequence>
<gene>
    <name evidence="1" type="ORF">YYC_02874</name>
</gene>